<accession>A0ABU2GFT5</accession>
<dbReference type="Proteomes" id="UP001257060">
    <property type="component" value="Unassembled WGS sequence"/>
</dbReference>
<feature type="region of interest" description="Disordered" evidence="1">
    <location>
        <begin position="364"/>
        <end position="401"/>
    </location>
</feature>
<dbReference type="InterPro" id="IPR051918">
    <property type="entry name" value="STPP_CPPED1"/>
</dbReference>
<dbReference type="InterPro" id="IPR004843">
    <property type="entry name" value="Calcineurin-like_PHP"/>
</dbReference>
<dbReference type="Gene3D" id="3.60.21.10">
    <property type="match status" value="1"/>
</dbReference>
<dbReference type="Pfam" id="PF00149">
    <property type="entry name" value="Metallophos"/>
    <property type="match status" value="1"/>
</dbReference>
<reference evidence="3 4" key="1">
    <citation type="submission" date="2022-06" db="EMBL/GenBank/DDBJ databases">
        <title>Halogeometricum sp. a new haloarchaeum isolate from saline soil.</title>
        <authorList>
            <person name="Strakova D."/>
            <person name="Galisteo C."/>
            <person name="Sanchez-Porro C."/>
            <person name="Ventosa A."/>
        </authorList>
    </citation>
    <scope>NUCLEOTIDE SEQUENCE [LARGE SCALE GENOMIC DNA]</scope>
    <source>
        <strain evidence="3 4">S1BR25-6</strain>
    </source>
</reference>
<dbReference type="InterPro" id="IPR006311">
    <property type="entry name" value="TAT_signal"/>
</dbReference>
<sequence>MTADPEATGWSGPTRRTVLRALGTGATLAGIGATAGAAQSSEPWTVVALPDTQYYAEDGTSYPRDQAEWVVDNVGGENIVHVSHLGDVVENGDDEAEWEHMAEALAPLDGAVSFSTLPGNHDWASLGDRTSSIENYRQYFGASQNAGPDDLNSYQLFSAGGYDFLHLALEWEIPGDIDDSSTALGWAQSILEQYPDRPTIISTHSYLRDSPQRRTLQVQEENGIGTEGQTVWEELIAPNSQVFMVLCGHWHRDDGEADQVSSNDDGEDVYELLSNFQDRDNGGYGLLRQIRFQPGGGSGDDPDRIQIQTYSPSEDEYLEDGDSEFGFDLDFDARFGSASDGPLAGDADGDGDVDGDDVEAIQRSIAGEDVDIDSEAADVDDDGDIDIGDAIRTRNISEEGQ</sequence>
<proteinExistence type="predicted"/>
<evidence type="ECO:0000313" key="3">
    <source>
        <dbReference type="EMBL" id="MDS0299665.1"/>
    </source>
</evidence>
<feature type="domain" description="Calcineurin-like phosphoesterase" evidence="2">
    <location>
        <begin position="65"/>
        <end position="252"/>
    </location>
</feature>
<evidence type="ECO:0000256" key="1">
    <source>
        <dbReference type="SAM" id="MobiDB-lite"/>
    </source>
</evidence>
<dbReference type="InterPro" id="IPR036439">
    <property type="entry name" value="Dockerin_dom_sf"/>
</dbReference>
<dbReference type="InterPro" id="IPR029052">
    <property type="entry name" value="Metallo-depent_PP-like"/>
</dbReference>
<evidence type="ECO:0000259" key="2">
    <source>
        <dbReference type="Pfam" id="PF00149"/>
    </source>
</evidence>
<organism evidence="3 4">
    <name type="scientific">Halogeometricum salsisoli</name>
    <dbReference type="NCBI Taxonomy" id="2950536"/>
    <lineage>
        <taxon>Archaea</taxon>
        <taxon>Methanobacteriati</taxon>
        <taxon>Methanobacteriota</taxon>
        <taxon>Stenosarchaea group</taxon>
        <taxon>Halobacteria</taxon>
        <taxon>Halobacteriales</taxon>
        <taxon>Haloferacaceae</taxon>
        <taxon>Halogeometricum</taxon>
    </lineage>
</organism>
<evidence type="ECO:0000313" key="4">
    <source>
        <dbReference type="Proteomes" id="UP001257060"/>
    </source>
</evidence>
<dbReference type="PROSITE" id="PS00018">
    <property type="entry name" value="EF_HAND_1"/>
    <property type="match status" value="1"/>
</dbReference>
<dbReference type="PANTHER" id="PTHR43143:SF5">
    <property type="entry name" value="SECRETED PROTEIN"/>
    <property type="match status" value="1"/>
</dbReference>
<keyword evidence="4" id="KW-1185">Reference proteome</keyword>
<feature type="compositionally biased region" description="Acidic residues" evidence="1">
    <location>
        <begin position="368"/>
        <end position="387"/>
    </location>
</feature>
<comment type="caution">
    <text evidence="3">The sequence shown here is derived from an EMBL/GenBank/DDBJ whole genome shotgun (WGS) entry which is preliminary data.</text>
</comment>
<dbReference type="EMBL" id="JAMQOP010000002">
    <property type="protein sequence ID" value="MDS0299665.1"/>
    <property type="molecule type" value="Genomic_DNA"/>
</dbReference>
<dbReference type="InterPro" id="IPR018247">
    <property type="entry name" value="EF_Hand_1_Ca_BS"/>
</dbReference>
<dbReference type="RefSeq" id="WP_310924520.1">
    <property type="nucleotide sequence ID" value="NZ_JAMQOP010000002.1"/>
</dbReference>
<protein>
    <submittedName>
        <fullName evidence="3">Metallophosphoesterase</fullName>
    </submittedName>
</protein>
<dbReference type="SUPFAM" id="SSF56300">
    <property type="entry name" value="Metallo-dependent phosphatases"/>
    <property type="match status" value="1"/>
</dbReference>
<dbReference type="PANTHER" id="PTHR43143">
    <property type="entry name" value="METALLOPHOSPHOESTERASE, CALCINEURIN SUPERFAMILY"/>
    <property type="match status" value="1"/>
</dbReference>
<feature type="compositionally biased region" description="Basic and acidic residues" evidence="1">
    <location>
        <begin position="389"/>
        <end position="401"/>
    </location>
</feature>
<name>A0ABU2GFT5_9EURY</name>
<gene>
    <name evidence="3" type="ORF">NDI76_13025</name>
</gene>
<dbReference type="PROSITE" id="PS51318">
    <property type="entry name" value="TAT"/>
    <property type="match status" value="1"/>
</dbReference>
<dbReference type="Gene3D" id="1.10.1330.10">
    <property type="entry name" value="Dockerin domain"/>
    <property type="match status" value="1"/>
</dbReference>
<dbReference type="SUPFAM" id="SSF63446">
    <property type="entry name" value="Type I dockerin domain"/>
    <property type="match status" value="1"/>
</dbReference>